<comment type="caution">
    <text evidence="1">The sequence shown here is derived from an EMBL/GenBank/DDBJ whole genome shotgun (WGS) entry which is preliminary data.</text>
</comment>
<proteinExistence type="predicted"/>
<reference evidence="1 2" key="1">
    <citation type="journal article" date="2018" name="Environ. Microbiol.">
        <title>Novel energy conservation strategies and behaviour of Pelotomaculum schinkii driving syntrophic propionate catabolism.</title>
        <authorList>
            <person name="Hidalgo-Ahumada C.A.P."/>
            <person name="Nobu M.K."/>
            <person name="Narihiro T."/>
            <person name="Tamaki H."/>
            <person name="Liu W.T."/>
            <person name="Kamagata Y."/>
            <person name="Stams A.J.M."/>
            <person name="Imachi H."/>
            <person name="Sousa D.Z."/>
        </authorList>
    </citation>
    <scope>NUCLEOTIDE SEQUENCE [LARGE SCALE GENOMIC DNA]</scope>
    <source>
        <strain evidence="1 2">MGP</strain>
    </source>
</reference>
<keyword evidence="2" id="KW-1185">Reference proteome</keyword>
<evidence type="ECO:0008006" key="3">
    <source>
        <dbReference type="Google" id="ProtNLM"/>
    </source>
</evidence>
<protein>
    <recommendedName>
        <fullName evidence="3">DUF2164 domain-containing protein</fullName>
    </recommendedName>
</protein>
<dbReference type="EMBL" id="QFFZ01000029">
    <property type="protein sequence ID" value="TEB10273.1"/>
    <property type="molecule type" value="Genomic_DNA"/>
</dbReference>
<name>A0A4Y7RN30_9FIRM</name>
<dbReference type="Pfam" id="PF09932">
    <property type="entry name" value="DUF2164"/>
    <property type="match status" value="1"/>
</dbReference>
<evidence type="ECO:0000313" key="1">
    <source>
        <dbReference type="EMBL" id="TEB10273.1"/>
    </source>
</evidence>
<evidence type="ECO:0000313" key="2">
    <source>
        <dbReference type="Proteomes" id="UP000297597"/>
    </source>
</evidence>
<dbReference type="InterPro" id="IPR018680">
    <property type="entry name" value="DUF2164"/>
</dbReference>
<organism evidence="1 2">
    <name type="scientific">Pelotomaculum propionicicum</name>
    <dbReference type="NCBI Taxonomy" id="258475"/>
    <lineage>
        <taxon>Bacteria</taxon>
        <taxon>Bacillati</taxon>
        <taxon>Bacillota</taxon>
        <taxon>Clostridia</taxon>
        <taxon>Eubacteriales</taxon>
        <taxon>Desulfotomaculaceae</taxon>
        <taxon>Pelotomaculum</taxon>
    </lineage>
</organism>
<dbReference type="OrthoDB" id="573733at2"/>
<gene>
    <name evidence="1" type="ORF">Pmgp_02470</name>
</gene>
<sequence length="85" mass="9940">MFIKLPKEQKLEIAGRIKNYLTEEFSVEAGHLASEIFLDYLLKEISPYIYNQAVKDARHFVEQRLALLEEDLDALEIPLHPAKRK</sequence>
<dbReference type="AlphaFoldDB" id="A0A4Y7RN30"/>
<dbReference type="Proteomes" id="UP000297597">
    <property type="component" value="Unassembled WGS sequence"/>
</dbReference>
<dbReference type="RefSeq" id="WP_134214293.1">
    <property type="nucleotide sequence ID" value="NZ_QFFZ01000029.1"/>
</dbReference>
<accession>A0A4Y7RN30</accession>